<dbReference type="Proteomes" id="UP001465976">
    <property type="component" value="Unassembled WGS sequence"/>
</dbReference>
<dbReference type="PANTHER" id="PTHR39596:SF2">
    <property type="entry name" value="HET DOMAIN PROTEIN (AFU_ORTHOLOGUE AFUA_1G17550)-RELATED"/>
    <property type="match status" value="1"/>
</dbReference>
<comment type="caution">
    <text evidence="4">The sequence shown here is derived from an EMBL/GenBank/DDBJ whole genome shotgun (WGS) entry which is preliminary data.</text>
</comment>
<feature type="domain" description="Heterokaryon incompatibility" evidence="3">
    <location>
        <begin position="407"/>
        <end position="488"/>
    </location>
</feature>
<dbReference type="Pfam" id="PF06985">
    <property type="entry name" value="HET"/>
    <property type="match status" value="1"/>
</dbReference>
<protein>
    <recommendedName>
        <fullName evidence="3">Heterokaryon incompatibility domain-containing protein</fullName>
    </recommendedName>
</protein>
<evidence type="ECO:0000313" key="4">
    <source>
        <dbReference type="EMBL" id="KAL0563941.1"/>
    </source>
</evidence>
<reference evidence="4 5" key="1">
    <citation type="submission" date="2024-02" db="EMBL/GenBank/DDBJ databases">
        <title>A draft genome for the cacao thread blight pathogen Marasmius crinis-equi.</title>
        <authorList>
            <person name="Cohen S.P."/>
            <person name="Baruah I.K."/>
            <person name="Amoako-Attah I."/>
            <person name="Bukari Y."/>
            <person name="Meinhardt L.W."/>
            <person name="Bailey B.A."/>
        </authorList>
    </citation>
    <scope>NUCLEOTIDE SEQUENCE [LARGE SCALE GENOMIC DNA]</scope>
    <source>
        <strain evidence="4 5">GH-76</strain>
    </source>
</reference>
<dbReference type="EMBL" id="JBAHYK010003098">
    <property type="protein sequence ID" value="KAL0563941.1"/>
    <property type="molecule type" value="Genomic_DNA"/>
</dbReference>
<keyword evidence="2" id="KW-0732">Signal</keyword>
<feature type="signal peptide" evidence="2">
    <location>
        <begin position="1"/>
        <end position="22"/>
    </location>
</feature>
<accession>A0ABR3EM41</accession>
<organism evidence="4 5">
    <name type="scientific">Marasmius crinis-equi</name>
    <dbReference type="NCBI Taxonomy" id="585013"/>
    <lineage>
        <taxon>Eukaryota</taxon>
        <taxon>Fungi</taxon>
        <taxon>Dikarya</taxon>
        <taxon>Basidiomycota</taxon>
        <taxon>Agaricomycotina</taxon>
        <taxon>Agaricomycetes</taxon>
        <taxon>Agaricomycetidae</taxon>
        <taxon>Agaricales</taxon>
        <taxon>Marasmiineae</taxon>
        <taxon>Marasmiaceae</taxon>
        <taxon>Marasmius</taxon>
    </lineage>
</organism>
<keyword evidence="5" id="KW-1185">Reference proteome</keyword>
<dbReference type="PANTHER" id="PTHR39596">
    <property type="match status" value="1"/>
</dbReference>
<evidence type="ECO:0000256" key="2">
    <source>
        <dbReference type="SAM" id="SignalP"/>
    </source>
</evidence>
<evidence type="ECO:0000313" key="5">
    <source>
        <dbReference type="Proteomes" id="UP001465976"/>
    </source>
</evidence>
<sequence>MTACSCRLHLALHLFSGHTVMCWPIIWHRRRYLEEGGGPSQNTDSLQIPLQERPSVSRREGLDPGPPSRPYFISFEFPRLPTKVPYDNHPGGFWDFSERTGWVLDGQREHRKFPNELETLNPVLAKLDDKHECRKRTIPELFLKNRPNDALSIKCFRTDGTGASLSEQVAFLQTWLFFGVLAEMNTITGVPIPDFRAGGTPEVLSTAALDVLLRQWLSALETLDNDDHEQKRSRMLEIVQHAMSLQTCISVVLLSIRILFRAILLALALSSQLLSDLQLLMHPALAQSFPANWDELKDYATDEMLAAGWCTSECKLLEQYDGTYNFFAARLSSGRWRMDHSGCHDALCAADYVNEETYTTVHVQEGCNCEWARVNQEELCAVLDRGQVPRIVVSEDMKLVVGDSQGYMAISHVWAHGLGNPDENALPRCQVERLATYISGLQVAGEPPLAVWMDTLCIPVHPDMKAYRKKAIKLMSQTYQNASTVLVLDRELQRLDTTNVSLLEQDLITAFVGWTRRLWTLQEAALANRLYVQLLRFPYKLENAESEADEHNRLLAQICFREDIANLTCRRIPPMATLKQSVFETSPPTSGLPIAVTTTALQKLAHAVKHRATSKMEDEPLILAITLGLEIGPIIDAPDTGTRMAALLVLLRDVPADIIFGAWSRLDNAPFRWAPRSLLGFPLQAPQSFGPAAVCNSYGLHATYEGLVVDHGARATMTRENVYAVDKVLGMKYEFQARKDGAVATFPETFALIFRAYGIGGDTAVANILRRWNENGQDVIEVTIVGYLTMVGSGVGLEVNGQPLFEGALTSGDQHWCIT</sequence>
<feature type="region of interest" description="Disordered" evidence="1">
    <location>
        <begin position="38"/>
        <end position="66"/>
    </location>
</feature>
<gene>
    <name evidence="4" type="ORF">V5O48_018117</name>
</gene>
<name>A0ABR3EM41_9AGAR</name>
<dbReference type="InterPro" id="IPR010730">
    <property type="entry name" value="HET"/>
</dbReference>
<proteinExistence type="predicted"/>
<evidence type="ECO:0000256" key="1">
    <source>
        <dbReference type="SAM" id="MobiDB-lite"/>
    </source>
</evidence>
<feature type="chain" id="PRO_5046381654" description="Heterokaryon incompatibility domain-containing protein" evidence="2">
    <location>
        <begin position="23"/>
        <end position="819"/>
    </location>
</feature>
<evidence type="ECO:0000259" key="3">
    <source>
        <dbReference type="Pfam" id="PF06985"/>
    </source>
</evidence>